<dbReference type="InterPro" id="IPR046341">
    <property type="entry name" value="SET_dom_sf"/>
</dbReference>
<dbReference type="GeneID" id="105268308"/>
<dbReference type="Gene3D" id="2.170.270.10">
    <property type="entry name" value="SET domain"/>
    <property type="match status" value="1"/>
</dbReference>
<keyword evidence="2" id="KW-1185">Reference proteome</keyword>
<organism evidence="2 3">
    <name type="scientific">Fopius arisanus</name>
    <dbReference type="NCBI Taxonomy" id="64838"/>
    <lineage>
        <taxon>Eukaryota</taxon>
        <taxon>Metazoa</taxon>
        <taxon>Ecdysozoa</taxon>
        <taxon>Arthropoda</taxon>
        <taxon>Hexapoda</taxon>
        <taxon>Insecta</taxon>
        <taxon>Pterygota</taxon>
        <taxon>Neoptera</taxon>
        <taxon>Endopterygota</taxon>
        <taxon>Hymenoptera</taxon>
        <taxon>Apocrita</taxon>
        <taxon>Ichneumonoidea</taxon>
        <taxon>Braconidae</taxon>
        <taxon>Opiinae</taxon>
        <taxon>Fopius</taxon>
    </lineage>
</organism>
<dbReference type="AlphaFoldDB" id="A0A9R1TBF0"/>
<dbReference type="OrthoDB" id="5945798at2759"/>
<sequence>MEDPERMEHLLRRYLNSRGISPPDNSPWCLKSSDLNGRGLFAARDIIQGEEIAVDAPLILGPRCYKKYPPMCVNCYKTGITLFPCDRGCGLPICSDACENSKDHVERECDQLKKWRPTCGSMFSKDLLLSVLPVRSLALGDDDKELVMAMKGHEGELHGREIELLKRNVGEEINRKDEEFMLKVCRVMDTNAMETGTPADESRTISLRGLYPLGAMQNHSCTPNTRHYFRSNDLMSICATVDIKKDEELTMTYLNPLWDTYIRRRYLMMSKHFDCRCRRCSDPSEFGSKVGALWCASMDCHGLILPDDPLSWTTPWTCEECHQEVSSRQMKTIISGIDSIINKYLHDPPRDILKFVEKQLKIVVPETNSSMLQMKYRIVSYFGRTQGLYFEDLTDEELQIKSKYCQDLLDVINELQLGDCQMKGFILYELYCTKNEQLSRKNYEISSPQSKDFTRETLKILDKAVEILQDDVASPDDLKSLKPPHTSARTHP</sequence>
<feature type="domain" description="SET" evidence="1">
    <location>
        <begin position="26"/>
        <end position="254"/>
    </location>
</feature>
<dbReference type="RefSeq" id="XP_011306058.1">
    <property type="nucleotide sequence ID" value="XM_011307756.1"/>
</dbReference>
<dbReference type="GO" id="GO:0008170">
    <property type="term" value="F:N-methyltransferase activity"/>
    <property type="evidence" value="ECO:0007669"/>
    <property type="project" value="UniProtKB-ARBA"/>
</dbReference>
<dbReference type="InterPro" id="IPR053010">
    <property type="entry name" value="SET_SmydA-8"/>
</dbReference>
<dbReference type="InterPro" id="IPR001214">
    <property type="entry name" value="SET_dom"/>
</dbReference>
<dbReference type="PANTHER" id="PTHR46455:SF3">
    <property type="entry name" value="SET AND MYND DOMAIN CONTAINING, ARTHROPOD-SPECIFIC, MEMBER 9, ISOFORM A-RELATED"/>
    <property type="match status" value="1"/>
</dbReference>
<dbReference type="Proteomes" id="UP000694866">
    <property type="component" value="Unplaced"/>
</dbReference>
<proteinExistence type="predicted"/>
<dbReference type="SUPFAM" id="SSF82199">
    <property type="entry name" value="SET domain"/>
    <property type="match status" value="1"/>
</dbReference>
<evidence type="ECO:0000313" key="3">
    <source>
        <dbReference type="RefSeq" id="XP_011306058.1"/>
    </source>
</evidence>
<dbReference type="PROSITE" id="PS50280">
    <property type="entry name" value="SET"/>
    <property type="match status" value="1"/>
</dbReference>
<reference evidence="3" key="1">
    <citation type="submission" date="2025-08" db="UniProtKB">
        <authorList>
            <consortium name="RefSeq"/>
        </authorList>
    </citation>
    <scope>IDENTIFICATION</scope>
    <source>
        <strain evidence="3">USDA-PBARC FA_bdor</strain>
        <tissue evidence="3">Whole organism</tissue>
    </source>
</reference>
<dbReference type="Gene3D" id="1.10.220.160">
    <property type="match status" value="1"/>
</dbReference>
<evidence type="ECO:0000313" key="2">
    <source>
        <dbReference type="Proteomes" id="UP000694866"/>
    </source>
</evidence>
<name>A0A9R1TBF0_9HYME</name>
<accession>A0A9R1TBF0</accession>
<dbReference type="Gene3D" id="6.10.140.2220">
    <property type="match status" value="1"/>
</dbReference>
<dbReference type="Pfam" id="PF00856">
    <property type="entry name" value="SET"/>
    <property type="match status" value="1"/>
</dbReference>
<dbReference type="CDD" id="cd20071">
    <property type="entry name" value="SET_SMYD"/>
    <property type="match status" value="1"/>
</dbReference>
<dbReference type="SMART" id="SM00317">
    <property type="entry name" value="SET"/>
    <property type="match status" value="1"/>
</dbReference>
<dbReference type="GO" id="GO:0008276">
    <property type="term" value="F:protein methyltransferase activity"/>
    <property type="evidence" value="ECO:0007669"/>
    <property type="project" value="UniProtKB-ARBA"/>
</dbReference>
<dbReference type="KEGG" id="fas:105268308"/>
<gene>
    <name evidence="3" type="primary">LOC105268308</name>
</gene>
<dbReference type="GO" id="GO:0008757">
    <property type="term" value="F:S-adenosylmethionine-dependent methyltransferase activity"/>
    <property type="evidence" value="ECO:0007669"/>
    <property type="project" value="UniProtKB-ARBA"/>
</dbReference>
<evidence type="ECO:0000259" key="1">
    <source>
        <dbReference type="PROSITE" id="PS50280"/>
    </source>
</evidence>
<dbReference type="PANTHER" id="PTHR46455">
    <property type="entry name" value="SET AND MYND DOMAIN CONTAINING, ARTHROPOD-SPECIFIC, MEMBER 4, ISOFORM A"/>
    <property type="match status" value="1"/>
</dbReference>
<protein>
    <submittedName>
        <fullName evidence="3">Protein msta, isoform B</fullName>
    </submittedName>
</protein>